<evidence type="ECO:0000256" key="2">
    <source>
        <dbReference type="ARBA" id="ARBA00023295"/>
    </source>
</evidence>
<dbReference type="EMBL" id="CAJNRG010001304">
    <property type="protein sequence ID" value="CAF2032245.1"/>
    <property type="molecule type" value="Genomic_DNA"/>
</dbReference>
<reference evidence="6" key="1">
    <citation type="submission" date="2021-02" db="EMBL/GenBank/DDBJ databases">
        <authorList>
            <person name="Nowell W R."/>
        </authorList>
    </citation>
    <scope>NUCLEOTIDE SEQUENCE</scope>
</reference>
<dbReference type="Gene3D" id="2.60.120.260">
    <property type="entry name" value="Galactose-binding domain-like"/>
    <property type="match status" value="1"/>
</dbReference>
<comment type="caution">
    <text evidence="6">The sequence shown here is derived from an EMBL/GenBank/DDBJ whole genome shotgun (WGS) entry which is preliminary data.</text>
</comment>
<dbReference type="Pfam" id="PF21467">
    <property type="entry name" value="BetaGal_gal-bd"/>
    <property type="match status" value="1"/>
</dbReference>
<keyword evidence="1" id="KW-0378">Hydrolase</keyword>
<sequence length="110" mass="12607">MDGKIEIKEWIVHVLEFRHGTSNINGWKPMQTTPDAKNVLQNGLRLFLATFPIGIAFCSGFNLGRYWNVDPQRTLYIPAQLLVKGVNQIQIFELYTYGRNLTLVDTPLLN</sequence>
<accession>A0A820AUI6</accession>
<gene>
    <name evidence="6" type="ORF">OVN521_LOCUS26131</name>
    <name evidence="7" type="ORF">UXM345_LOCUS32590</name>
    <name evidence="5" type="ORF">WKI299_LOCUS11775</name>
    <name evidence="4" type="ORF">XDN619_LOCUS5200</name>
</gene>
<feature type="domain" description="Beta-galactosidase galactose-binding" evidence="3">
    <location>
        <begin position="47"/>
        <end position="87"/>
    </location>
</feature>
<organism evidence="6 8">
    <name type="scientific">Rotaria magnacalcarata</name>
    <dbReference type="NCBI Taxonomy" id="392030"/>
    <lineage>
        <taxon>Eukaryota</taxon>
        <taxon>Metazoa</taxon>
        <taxon>Spiralia</taxon>
        <taxon>Gnathifera</taxon>
        <taxon>Rotifera</taxon>
        <taxon>Eurotatoria</taxon>
        <taxon>Bdelloidea</taxon>
        <taxon>Philodinida</taxon>
        <taxon>Philodinidae</taxon>
        <taxon>Rotaria</taxon>
    </lineage>
</organism>
<dbReference type="EMBL" id="CAJNRF010004373">
    <property type="protein sequence ID" value="CAF2059186.1"/>
    <property type="molecule type" value="Genomic_DNA"/>
</dbReference>
<keyword evidence="2" id="KW-0326">Glycosidase</keyword>
<evidence type="ECO:0000259" key="3">
    <source>
        <dbReference type="Pfam" id="PF21467"/>
    </source>
</evidence>
<evidence type="ECO:0000313" key="4">
    <source>
        <dbReference type="EMBL" id="CAF2032245.1"/>
    </source>
</evidence>
<dbReference type="Proteomes" id="UP000663887">
    <property type="component" value="Unassembled WGS sequence"/>
</dbReference>
<evidence type="ECO:0000256" key="1">
    <source>
        <dbReference type="ARBA" id="ARBA00022801"/>
    </source>
</evidence>
<evidence type="ECO:0000313" key="6">
    <source>
        <dbReference type="EMBL" id="CAF4196184.1"/>
    </source>
</evidence>
<dbReference type="Proteomes" id="UP000663856">
    <property type="component" value="Unassembled WGS sequence"/>
</dbReference>
<dbReference type="GO" id="GO:0016798">
    <property type="term" value="F:hydrolase activity, acting on glycosyl bonds"/>
    <property type="evidence" value="ECO:0007669"/>
    <property type="project" value="UniProtKB-KW"/>
</dbReference>
<evidence type="ECO:0000313" key="5">
    <source>
        <dbReference type="EMBL" id="CAF2059186.1"/>
    </source>
</evidence>
<dbReference type="InterPro" id="IPR048913">
    <property type="entry name" value="BetaGal_gal-bd"/>
</dbReference>
<dbReference type="Proteomes" id="UP000663842">
    <property type="component" value="Unassembled WGS sequence"/>
</dbReference>
<evidence type="ECO:0000313" key="8">
    <source>
        <dbReference type="Proteomes" id="UP000663866"/>
    </source>
</evidence>
<dbReference type="Proteomes" id="UP000663866">
    <property type="component" value="Unassembled WGS sequence"/>
</dbReference>
<protein>
    <recommendedName>
        <fullName evidence="3">Beta-galactosidase galactose-binding domain-containing protein</fullName>
    </recommendedName>
</protein>
<name>A0A820AUI6_9BILA</name>
<proteinExistence type="predicted"/>
<dbReference type="EMBL" id="CAJOBF010010061">
    <property type="protein sequence ID" value="CAF4285662.1"/>
    <property type="molecule type" value="Genomic_DNA"/>
</dbReference>
<dbReference type="EMBL" id="CAJOBG010006742">
    <property type="protein sequence ID" value="CAF4196184.1"/>
    <property type="molecule type" value="Genomic_DNA"/>
</dbReference>
<dbReference type="InterPro" id="IPR008979">
    <property type="entry name" value="Galactose-bd-like_sf"/>
</dbReference>
<evidence type="ECO:0000313" key="7">
    <source>
        <dbReference type="EMBL" id="CAF4285662.1"/>
    </source>
</evidence>
<keyword evidence="8" id="KW-1185">Reference proteome</keyword>
<dbReference type="AlphaFoldDB" id="A0A820AUI6"/>
<dbReference type="SUPFAM" id="SSF49785">
    <property type="entry name" value="Galactose-binding domain-like"/>
    <property type="match status" value="1"/>
</dbReference>